<evidence type="ECO:0000313" key="3">
    <source>
        <dbReference type="EMBL" id="PAJ69456.1"/>
    </source>
</evidence>
<keyword evidence="8" id="KW-1185">Reference proteome</keyword>
<dbReference type="EMBL" id="NSGP01000010">
    <property type="protein sequence ID" value="PAT10040.1"/>
    <property type="molecule type" value="Genomic_DNA"/>
</dbReference>
<reference evidence="7 8" key="1">
    <citation type="submission" date="2017-08" db="EMBL/GenBank/DDBJ databases">
        <title>Whole genome sequences of 6 clinical strains closest to Corynebacterium imitans.</title>
        <authorList>
            <person name="Bernier A.-M."/>
            <person name="Burdz T."/>
            <person name="Bernard K."/>
        </authorList>
    </citation>
    <scope>NUCLEOTIDE SEQUENCE [LARGE SCALE GENOMIC DNA]</scope>
    <source>
        <strain evidence="5 7">NML92-0415</strain>
        <strain evidence="4 8">NML93-0607</strain>
    </source>
</reference>
<evidence type="ECO:0000256" key="1">
    <source>
        <dbReference type="SAM" id="Phobius"/>
    </source>
</evidence>
<gene>
    <name evidence="3" type="ORF">CIG21_07725</name>
    <name evidence="5" type="ORF">CKJ80_07860</name>
    <name evidence="4" type="ORF">CKJ81_11645</name>
</gene>
<dbReference type="PANTHER" id="PTHR34473">
    <property type="entry name" value="UPF0699 TRANSMEMBRANE PROTEIN YDBS"/>
    <property type="match status" value="1"/>
</dbReference>
<feature type="domain" description="YdbS-like PH" evidence="2">
    <location>
        <begin position="82"/>
        <end position="161"/>
    </location>
</feature>
<keyword evidence="1" id="KW-0812">Transmembrane</keyword>
<reference evidence="3 6" key="2">
    <citation type="submission" date="2017-08" db="EMBL/GenBank/DDBJ databases">
        <authorList>
            <person name="de Groot N.N."/>
        </authorList>
    </citation>
    <scope>NUCLEOTIDE SEQUENCE [LARGE SCALE GENOMIC DNA]</scope>
    <source>
        <strain evidence="3 6">NBT06-6</strain>
    </source>
</reference>
<evidence type="ECO:0000313" key="7">
    <source>
        <dbReference type="Proteomes" id="UP000218041"/>
    </source>
</evidence>
<dbReference type="Proteomes" id="UP000218281">
    <property type="component" value="Unassembled WGS sequence"/>
</dbReference>
<dbReference type="Proteomes" id="UP000215771">
    <property type="component" value="Unassembled WGS sequence"/>
</dbReference>
<evidence type="ECO:0000259" key="2">
    <source>
        <dbReference type="Pfam" id="PF03703"/>
    </source>
</evidence>
<evidence type="ECO:0000313" key="4">
    <source>
        <dbReference type="EMBL" id="PAT04981.1"/>
    </source>
</evidence>
<keyword evidence="1" id="KW-0472">Membrane</keyword>
<dbReference type="PANTHER" id="PTHR34473:SF2">
    <property type="entry name" value="UPF0699 TRANSMEMBRANE PROTEIN YDBT"/>
    <property type="match status" value="1"/>
</dbReference>
<evidence type="ECO:0000313" key="5">
    <source>
        <dbReference type="EMBL" id="PAT10040.1"/>
    </source>
</evidence>
<proteinExistence type="predicted"/>
<feature type="transmembrane region" description="Helical" evidence="1">
    <location>
        <begin position="219"/>
        <end position="236"/>
    </location>
</feature>
<organism evidence="3 6">
    <name type="scientific">Corynebacterium hadale</name>
    <dbReference type="NCBI Taxonomy" id="2026255"/>
    <lineage>
        <taxon>Bacteria</taxon>
        <taxon>Bacillati</taxon>
        <taxon>Actinomycetota</taxon>
        <taxon>Actinomycetes</taxon>
        <taxon>Mycobacteriales</taxon>
        <taxon>Corynebacteriaceae</taxon>
        <taxon>Corynebacterium</taxon>
    </lineage>
</organism>
<evidence type="ECO:0000313" key="8">
    <source>
        <dbReference type="Proteomes" id="UP000218281"/>
    </source>
</evidence>
<dbReference type="AlphaFoldDB" id="A0A269PCE2"/>
<feature type="domain" description="YdbS-like PH" evidence="2">
    <location>
        <begin position="248"/>
        <end position="308"/>
    </location>
</feature>
<dbReference type="Pfam" id="PF03703">
    <property type="entry name" value="bPH_2"/>
    <property type="match status" value="3"/>
</dbReference>
<accession>A0A269PCE2</accession>
<protein>
    <recommendedName>
        <fullName evidence="2">YdbS-like PH domain-containing protein</fullName>
    </recommendedName>
</protein>
<dbReference type="PIRSF" id="PIRSF026631">
    <property type="entry name" value="UCP026631"/>
    <property type="match status" value="1"/>
</dbReference>
<feature type="domain" description="YdbS-like PH" evidence="2">
    <location>
        <begin position="385"/>
        <end position="440"/>
    </location>
</feature>
<dbReference type="EMBL" id="NSGO01000014">
    <property type="protein sequence ID" value="PAT04981.1"/>
    <property type="molecule type" value="Genomic_DNA"/>
</dbReference>
<keyword evidence="1" id="KW-1133">Transmembrane helix</keyword>
<feature type="transmembrane region" description="Helical" evidence="1">
    <location>
        <begin position="60"/>
        <end position="82"/>
    </location>
</feature>
<sequence>MTQPAQDQKQHQPQYRRVHRLTPLLRVWTTLLALLAIAVFNFTMPIYHWLEEEDVGLTDAAWALGAAVLALIVIFGVSQLWWARTGFRVDDEEIEMRRGVLTTQIRTARYDRVQAVDIVEPFAPRLFGLAGVRIEAAGGAQANIEIAFLPRGEAESLRKEILARMHGQAPLDDATFTVPTASPDLVAPIPIKRSLAAAALQFSTLFTLAWASIPIWSGLTIAAVVPVVVSFLPQIWRTIDQSWRFNSSLDGDVVNLTFGLANRRRQAVPLDRIHAVQLKQSMLWRPFGWWQVTVTVAGYGSEMNKASGTSKLLPVGTYEQAARVVNAIGPLTAAELTGPAVPTVPTVPTVTVSARSPRQARWVSPVDWRQQSVAVDSGRGVARVTFGRLTRRFQAVKIPHIQELTYRQGPWQRRLGLAHVRFDLVPGAVKVTARDLDDAQARTLVDALRARTLPALEPTDVIGEDAVDGVAEGRR</sequence>
<dbReference type="InterPro" id="IPR014529">
    <property type="entry name" value="UCP026631"/>
</dbReference>
<dbReference type="RefSeq" id="WP_095277730.1">
    <property type="nucleotide sequence ID" value="NZ_CP047655.1"/>
</dbReference>
<name>A0A269PCE2_9CORY</name>
<dbReference type="EMBL" id="NQMQ01000014">
    <property type="protein sequence ID" value="PAJ69456.1"/>
    <property type="molecule type" value="Genomic_DNA"/>
</dbReference>
<evidence type="ECO:0000313" key="6">
    <source>
        <dbReference type="Proteomes" id="UP000215771"/>
    </source>
</evidence>
<dbReference type="Proteomes" id="UP000218041">
    <property type="component" value="Unassembled WGS sequence"/>
</dbReference>
<feature type="transmembrane region" description="Helical" evidence="1">
    <location>
        <begin position="21"/>
        <end position="40"/>
    </location>
</feature>
<comment type="caution">
    <text evidence="3">The sequence shown here is derived from an EMBL/GenBank/DDBJ whole genome shotgun (WGS) entry which is preliminary data.</text>
</comment>
<dbReference type="InterPro" id="IPR005182">
    <property type="entry name" value="YdbS-like_PH"/>
</dbReference>